<dbReference type="EMBL" id="JAKEVZ010000001">
    <property type="protein sequence ID" value="MCF1749914.1"/>
    <property type="molecule type" value="Genomic_DNA"/>
</dbReference>
<evidence type="ECO:0000256" key="1">
    <source>
        <dbReference type="SAM" id="Phobius"/>
    </source>
</evidence>
<accession>A0ABS9BRC7</accession>
<evidence type="ECO:0008006" key="4">
    <source>
        <dbReference type="Google" id="ProtNLM"/>
    </source>
</evidence>
<keyword evidence="1" id="KW-0812">Transmembrane</keyword>
<protein>
    <recommendedName>
        <fullName evidence="4">Small multi-drug export protein</fullName>
    </recommendedName>
</protein>
<organism evidence="2 3">
    <name type="scientific">Mariniradius sediminis</name>
    <dbReference type="NCBI Taxonomy" id="2909237"/>
    <lineage>
        <taxon>Bacteria</taxon>
        <taxon>Pseudomonadati</taxon>
        <taxon>Bacteroidota</taxon>
        <taxon>Cytophagia</taxon>
        <taxon>Cytophagales</taxon>
        <taxon>Cyclobacteriaceae</taxon>
        <taxon>Mariniradius</taxon>
    </lineage>
</organism>
<gene>
    <name evidence="2" type="ORF">L0U89_02425</name>
</gene>
<feature type="transmembrane region" description="Helical" evidence="1">
    <location>
        <begin position="119"/>
        <end position="142"/>
    </location>
</feature>
<reference evidence="2 3" key="1">
    <citation type="submission" date="2022-01" db="EMBL/GenBank/DDBJ databases">
        <title>Mariniradius saccharolyticus sp. nov., isolated from sediment of a river.</title>
        <authorList>
            <person name="Liu H."/>
        </authorList>
    </citation>
    <scope>NUCLEOTIDE SEQUENCE [LARGE SCALE GENOMIC DNA]</scope>
    <source>
        <strain evidence="2 3">RY-2</strain>
    </source>
</reference>
<dbReference type="PROSITE" id="PS00409">
    <property type="entry name" value="PROKAR_NTER_METHYL"/>
    <property type="match status" value="1"/>
</dbReference>
<feature type="transmembrane region" description="Helical" evidence="1">
    <location>
        <begin position="83"/>
        <end position="107"/>
    </location>
</feature>
<name>A0ABS9BRC7_9BACT</name>
<proteinExistence type="predicted"/>
<keyword evidence="1" id="KW-1133">Transmembrane helix</keyword>
<dbReference type="Proteomes" id="UP001201449">
    <property type="component" value="Unassembled WGS sequence"/>
</dbReference>
<keyword evidence="1" id="KW-0472">Membrane</keyword>
<comment type="caution">
    <text evidence="2">The sequence shown here is derived from an EMBL/GenBank/DDBJ whole genome shotgun (WGS) entry which is preliminary data.</text>
</comment>
<dbReference type="RefSeq" id="WP_234860052.1">
    <property type="nucleotide sequence ID" value="NZ_JAKEVZ010000001.1"/>
</dbReference>
<evidence type="ECO:0000313" key="2">
    <source>
        <dbReference type="EMBL" id="MCF1749914.1"/>
    </source>
</evidence>
<feature type="transmembrane region" description="Helical" evidence="1">
    <location>
        <begin position="36"/>
        <end position="62"/>
    </location>
</feature>
<evidence type="ECO:0000313" key="3">
    <source>
        <dbReference type="Proteomes" id="UP001201449"/>
    </source>
</evidence>
<keyword evidence="3" id="KW-1185">Reference proteome</keyword>
<sequence length="152" mass="17116">MTEYALKFFAIYFASLFKFISGPALGAAAGFSLLEIVVVTVSGMMTSVAVMTFAGEWVKSYWDLKMTPKRKRFSPRTRRIVRVWRKFGAIGIAVITPLVLTPIGGTIVMTAFNVKKDKIFIYMFVSALFWALIFGSSINWMLSIPIFRDLFG</sequence>
<dbReference type="InterPro" id="IPR012902">
    <property type="entry name" value="N_methyl_site"/>
</dbReference>